<dbReference type="AlphaFoldDB" id="A0A315ZF76"/>
<evidence type="ECO:0000313" key="1">
    <source>
        <dbReference type="EMBL" id="PWJ43394.1"/>
    </source>
</evidence>
<comment type="caution">
    <text evidence="1">The sequence shown here is derived from an EMBL/GenBank/DDBJ whole genome shotgun (WGS) entry which is preliminary data.</text>
</comment>
<name>A0A315ZF76_SEDFL</name>
<proteinExistence type="predicted"/>
<protein>
    <submittedName>
        <fullName evidence="1">Uncharacterized protein</fullName>
    </submittedName>
</protein>
<evidence type="ECO:0000313" key="2">
    <source>
        <dbReference type="Proteomes" id="UP000245535"/>
    </source>
</evidence>
<keyword evidence="2" id="KW-1185">Reference proteome</keyword>
<dbReference type="Proteomes" id="UP000245535">
    <property type="component" value="Unassembled WGS sequence"/>
</dbReference>
<dbReference type="EMBL" id="QGDO01000002">
    <property type="protein sequence ID" value="PWJ43394.1"/>
    <property type="molecule type" value="Genomic_DNA"/>
</dbReference>
<organism evidence="1 2">
    <name type="scientific">Sediminitomix flava</name>
    <dbReference type="NCBI Taxonomy" id="379075"/>
    <lineage>
        <taxon>Bacteria</taxon>
        <taxon>Pseudomonadati</taxon>
        <taxon>Bacteroidota</taxon>
        <taxon>Cytophagia</taxon>
        <taxon>Cytophagales</taxon>
        <taxon>Flammeovirgaceae</taxon>
        <taxon>Sediminitomix</taxon>
    </lineage>
</organism>
<accession>A0A315ZF76</accession>
<sequence length="54" mass="6272">MFLILNGIKAKRKPASKLSIYEHPSNYVKPPIEVVLKSNSEKEKDREDIDFNKL</sequence>
<gene>
    <name evidence="1" type="ORF">BC781_102955</name>
</gene>
<reference evidence="1 2" key="1">
    <citation type="submission" date="2018-03" db="EMBL/GenBank/DDBJ databases">
        <title>Genomic Encyclopedia of Archaeal and Bacterial Type Strains, Phase II (KMG-II): from individual species to whole genera.</title>
        <authorList>
            <person name="Goeker M."/>
        </authorList>
    </citation>
    <scope>NUCLEOTIDE SEQUENCE [LARGE SCALE GENOMIC DNA]</scope>
    <source>
        <strain evidence="1 2">DSM 28229</strain>
    </source>
</reference>